<dbReference type="STRING" id="93222.NA29_23280"/>
<dbReference type="GO" id="GO:0006208">
    <property type="term" value="P:pyrimidine nucleobase catabolic process"/>
    <property type="evidence" value="ECO:0007669"/>
    <property type="project" value="TreeGrafter"/>
</dbReference>
<evidence type="ECO:0000313" key="3">
    <source>
        <dbReference type="EMBL" id="SNU87443.1"/>
    </source>
</evidence>
<evidence type="ECO:0000259" key="2">
    <source>
        <dbReference type="SMART" id="SM00903"/>
    </source>
</evidence>
<dbReference type="GO" id="GO:0004497">
    <property type="term" value="F:monooxygenase activity"/>
    <property type="evidence" value="ECO:0007669"/>
    <property type="project" value="UniProtKB-KW"/>
</dbReference>
<dbReference type="GO" id="GO:0042602">
    <property type="term" value="F:riboflavin reductase (NADPH) activity"/>
    <property type="evidence" value="ECO:0007669"/>
    <property type="project" value="TreeGrafter"/>
</dbReference>
<dbReference type="InterPro" id="IPR002563">
    <property type="entry name" value="Flavin_Rdtase-like_dom"/>
</dbReference>
<gene>
    <name evidence="3" type="primary">hpaC</name>
    <name evidence="3" type="ORF">SAMEA4530655_03840</name>
</gene>
<dbReference type="InterPro" id="IPR012349">
    <property type="entry name" value="Split_barrel_FMN-bd"/>
</dbReference>
<keyword evidence="3" id="KW-0503">Monooxygenase</keyword>
<name>A0A239SS20_9BURK</name>
<keyword evidence="1 3" id="KW-0560">Oxidoreductase</keyword>
<dbReference type="Pfam" id="PF01613">
    <property type="entry name" value="Flavin_Reduct"/>
    <property type="match status" value="1"/>
</dbReference>
<dbReference type="AlphaFoldDB" id="A0A239SS20"/>
<evidence type="ECO:0000313" key="4">
    <source>
        <dbReference type="Proteomes" id="UP000215126"/>
    </source>
</evidence>
<proteinExistence type="predicted"/>
<evidence type="ECO:0000256" key="1">
    <source>
        <dbReference type="ARBA" id="ARBA00023002"/>
    </source>
</evidence>
<protein>
    <submittedName>
        <fullName evidence="3">4-hydroxyphenylacetate 3-monooxygenase reductase component</fullName>
        <ecNumber evidence="3">1.5.1.36</ecNumber>
    </submittedName>
</protein>
<reference evidence="3 4" key="1">
    <citation type="submission" date="2017-06" db="EMBL/GenBank/DDBJ databases">
        <authorList>
            <consortium name="Pathogen Informatics"/>
        </authorList>
    </citation>
    <scope>NUCLEOTIDE SEQUENCE [LARGE SCALE GENOMIC DNA]</scope>
    <source>
        <strain evidence="3 4">NCTC13161</strain>
    </source>
</reference>
<dbReference type="Gene3D" id="2.30.110.10">
    <property type="entry name" value="Electron Transport, Fmn-binding Protein, Chain A"/>
    <property type="match status" value="1"/>
</dbReference>
<dbReference type="Proteomes" id="UP000215126">
    <property type="component" value="Chromosome 1"/>
</dbReference>
<dbReference type="SMART" id="SM00903">
    <property type="entry name" value="Flavin_Reduct"/>
    <property type="match status" value="1"/>
</dbReference>
<organism evidence="3 4">
    <name type="scientific">Pandoraea sputorum</name>
    <dbReference type="NCBI Taxonomy" id="93222"/>
    <lineage>
        <taxon>Bacteria</taxon>
        <taxon>Pseudomonadati</taxon>
        <taxon>Pseudomonadota</taxon>
        <taxon>Betaproteobacteria</taxon>
        <taxon>Burkholderiales</taxon>
        <taxon>Burkholderiaceae</taxon>
        <taxon>Pandoraea</taxon>
    </lineage>
</organism>
<accession>A0A239SS20</accession>
<feature type="domain" description="Flavin reductase like" evidence="2">
    <location>
        <begin position="27"/>
        <end position="174"/>
    </location>
</feature>
<dbReference type="EC" id="1.5.1.36" evidence="3"/>
<dbReference type="InterPro" id="IPR050268">
    <property type="entry name" value="NADH-dep_flavin_reductase"/>
</dbReference>
<dbReference type="EMBL" id="LT906435">
    <property type="protein sequence ID" value="SNU87443.1"/>
    <property type="molecule type" value="Genomic_DNA"/>
</dbReference>
<dbReference type="GO" id="GO:0010181">
    <property type="term" value="F:FMN binding"/>
    <property type="evidence" value="ECO:0007669"/>
    <property type="project" value="InterPro"/>
</dbReference>
<keyword evidence="4" id="KW-1185">Reference proteome</keyword>
<dbReference type="PANTHER" id="PTHR30466:SF1">
    <property type="entry name" value="FMN REDUCTASE (NADH) RUTF"/>
    <property type="match status" value="1"/>
</dbReference>
<dbReference type="SUPFAM" id="SSF50475">
    <property type="entry name" value="FMN-binding split barrel"/>
    <property type="match status" value="1"/>
</dbReference>
<sequence length="181" mass="19333">MLYAFIATDGTDMQINELKAKEFRQAMSQLSAAVNVVSTDGPNGRYGVTASAVCSVTDSPPTVLVCLNRKGAAHDALLSNGRVCINILSGHHEALAMQFAGMTNVPHAERFASETWEDGPSGLPVLRDALASLEGVIVYTKTVGSHTVIFVEIANIRMGDSGESLTYFSRGFHRLPYVATA</sequence>
<dbReference type="GO" id="GO:0036382">
    <property type="term" value="F:flavin reductase (NADH) activity"/>
    <property type="evidence" value="ECO:0007669"/>
    <property type="project" value="UniProtKB-EC"/>
</dbReference>
<dbReference type="PANTHER" id="PTHR30466">
    <property type="entry name" value="FLAVIN REDUCTASE"/>
    <property type="match status" value="1"/>
</dbReference>